<dbReference type="Proteomes" id="UP000623129">
    <property type="component" value="Unassembled WGS sequence"/>
</dbReference>
<accession>A0A833VFQ5</accession>
<keyword evidence="3" id="KW-0238">DNA-binding</keyword>
<sequence length="87" mass="10430">MSRSMCLLWVGRWVWVWVWVHGGVAIGIDNFPPKHSRITLRLPQGSRSWRVKCRYSCQSRPRWFFYEGWSDFTRDNNLEGGRRLVCV</sequence>
<dbReference type="CDD" id="cd10017">
    <property type="entry name" value="B3_DNA"/>
    <property type="match status" value="1"/>
</dbReference>
<evidence type="ECO:0000256" key="1">
    <source>
        <dbReference type="ARBA" id="ARBA00004123"/>
    </source>
</evidence>
<dbReference type="Gene3D" id="2.40.330.10">
    <property type="entry name" value="DNA-binding pseudobarrel domain"/>
    <property type="match status" value="1"/>
</dbReference>
<feature type="domain" description="TF-B3" evidence="7">
    <location>
        <begin position="38"/>
        <end position="87"/>
    </location>
</feature>
<keyword evidence="5" id="KW-0539">Nucleus</keyword>
<comment type="subcellular location">
    <subcellularLocation>
        <location evidence="1">Nucleus</location>
    </subcellularLocation>
</comment>
<dbReference type="PROSITE" id="PS50863">
    <property type="entry name" value="B3"/>
    <property type="match status" value="1"/>
</dbReference>
<dbReference type="EMBL" id="SWLB01000007">
    <property type="protein sequence ID" value="KAF3337031.1"/>
    <property type="molecule type" value="Genomic_DNA"/>
</dbReference>
<proteinExistence type="predicted"/>
<keyword evidence="2" id="KW-0805">Transcription regulation</keyword>
<comment type="caution">
    <text evidence="8">The sequence shown here is derived from an EMBL/GenBank/DDBJ whole genome shotgun (WGS) entry which is preliminary data.</text>
</comment>
<evidence type="ECO:0000256" key="3">
    <source>
        <dbReference type="ARBA" id="ARBA00023125"/>
    </source>
</evidence>
<protein>
    <recommendedName>
        <fullName evidence="7">TF-B3 domain-containing protein</fullName>
    </recommendedName>
</protein>
<evidence type="ECO:0000256" key="4">
    <source>
        <dbReference type="ARBA" id="ARBA00023163"/>
    </source>
</evidence>
<dbReference type="AlphaFoldDB" id="A0A833VFQ5"/>
<reference evidence="8" key="1">
    <citation type="submission" date="2020-01" db="EMBL/GenBank/DDBJ databases">
        <title>Genome sequence of Kobresia littledalei, the first chromosome-level genome in the family Cyperaceae.</title>
        <authorList>
            <person name="Qu G."/>
        </authorList>
    </citation>
    <scope>NUCLEOTIDE SEQUENCE</scope>
    <source>
        <strain evidence="8">C.B.Clarke</strain>
        <tissue evidence="8">Leaf</tissue>
    </source>
</reference>
<gene>
    <name evidence="8" type="ORF">FCM35_KLT19617</name>
</gene>
<name>A0A833VFQ5_9POAL</name>
<evidence type="ECO:0000313" key="9">
    <source>
        <dbReference type="Proteomes" id="UP000623129"/>
    </source>
</evidence>
<dbReference type="InterPro" id="IPR015300">
    <property type="entry name" value="DNA-bd_pseudobarrel_sf"/>
</dbReference>
<dbReference type="GO" id="GO:0005634">
    <property type="term" value="C:nucleus"/>
    <property type="evidence" value="ECO:0007669"/>
    <property type="project" value="UniProtKB-SubCell"/>
</dbReference>
<dbReference type="Pfam" id="PF02362">
    <property type="entry name" value="B3"/>
    <property type="match status" value="1"/>
</dbReference>
<evidence type="ECO:0000259" key="7">
    <source>
        <dbReference type="PROSITE" id="PS50863"/>
    </source>
</evidence>
<evidence type="ECO:0000256" key="5">
    <source>
        <dbReference type="ARBA" id="ARBA00023242"/>
    </source>
</evidence>
<evidence type="ECO:0000313" key="8">
    <source>
        <dbReference type="EMBL" id="KAF3337031.1"/>
    </source>
</evidence>
<feature type="chain" id="PRO_5032934288" description="TF-B3 domain-containing protein" evidence="6">
    <location>
        <begin position="26"/>
        <end position="87"/>
    </location>
</feature>
<organism evidence="8 9">
    <name type="scientific">Carex littledalei</name>
    <dbReference type="NCBI Taxonomy" id="544730"/>
    <lineage>
        <taxon>Eukaryota</taxon>
        <taxon>Viridiplantae</taxon>
        <taxon>Streptophyta</taxon>
        <taxon>Embryophyta</taxon>
        <taxon>Tracheophyta</taxon>
        <taxon>Spermatophyta</taxon>
        <taxon>Magnoliopsida</taxon>
        <taxon>Liliopsida</taxon>
        <taxon>Poales</taxon>
        <taxon>Cyperaceae</taxon>
        <taxon>Cyperoideae</taxon>
        <taxon>Cariceae</taxon>
        <taxon>Carex</taxon>
        <taxon>Carex subgen. Euthyceras</taxon>
    </lineage>
</organism>
<keyword evidence="9" id="KW-1185">Reference proteome</keyword>
<evidence type="ECO:0000256" key="6">
    <source>
        <dbReference type="SAM" id="SignalP"/>
    </source>
</evidence>
<feature type="signal peptide" evidence="6">
    <location>
        <begin position="1"/>
        <end position="25"/>
    </location>
</feature>
<dbReference type="SUPFAM" id="SSF101936">
    <property type="entry name" value="DNA-binding pseudobarrel domain"/>
    <property type="match status" value="1"/>
</dbReference>
<keyword evidence="4" id="KW-0804">Transcription</keyword>
<evidence type="ECO:0000256" key="2">
    <source>
        <dbReference type="ARBA" id="ARBA00023015"/>
    </source>
</evidence>
<dbReference type="GO" id="GO:0003677">
    <property type="term" value="F:DNA binding"/>
    <property type="evidence" value="ECO:0007669"/>
    <property type="project" value="UniProtKB-KW"/>
</dbReference>
<keyword evidence="6" id="KW-0732">Signal</keyword>
<dbReference type="InterPro" id="IPR003340">
    <property type="entry name" value="B3_DNA-bd"/>
</dbReference>